<feature type="chain" id="PRO_5046351032" evidence="2">
    <location>
        <begin position="28"/>
        <end position="419"/>
    </location>
</feature>
<dbReference type="InterPro" id="IPR011042">
    <property type="entry name" value="6-blade_b-propeller_TolB-like"/>
</dbReference>
<dbReference type="InterPro" id="IPR011041">
    <property type="entry name" value="Quinoprot_gluc/sorb_DH_b-prop"/>
</dbReference>
<dbReference type="PROSITE" id="PS51257">
    <property type="entry name" value="PROKAR_LIPOPROTEIN"/>
    <property type="match status" value="1"/>
</dbReference>
<dbReference type="SUPFAM" id="SSF50952">
    <property type="entry name" value="Soluble quinoprotein glucose dehydrogenase"/>
    <property type="match status" value="1"/>
</dbReference>
<sequence length="419" mass="43102">MTPSRSRPARALLTLSALLALALTACGEATEQTSAAPRQGGGAGAAPAPTTTAPTGTALRVETVAGDFANPWDVAFVGGDRMLVTQRDGSLSLVTGLGPGARVTPVTADLQDVYARGEGGLMGIAAAPDVETSGTFVTCQTHQEGGRPVDVRVVSWRLSPDGTRAEKVRDPLVGGLPINPSGRHSGCRPTYAPDGMLLIGTGDTARATIPQDRNSLGGKVLRVDPATGGPAPGNPFATSGSASERLISGYGHRNVQAVAIQPGTGRAWSAEHGPDIDDEVNVVIPGSNYGWDPARGGESPGGYDEDVPMTDLDRYPDAVPAAWSSGDPTEAISGATFLDGPAWGDMAGMLAVSAQRGEKLFFMRPGQGADENRIVEVTAPAELDGEFGRLRGARLGPDGALYLTTDNGSDDVILRVTRG</sequence>
<dbReference type="Pfam" id="PF07995">
    <property type="entry name" value="GSDH"/>
    <property type="match status" value="1"/>
</dbReference>
<dbReference type="PANTHER" id="PTHR19328">
    <property type="entry name" value="HEDGEHOG-INTERACTING PROTEIN"/>
    <property type="match status" value="1"/>
</dbReference>
<dbReference type="RefSeq" id="WP_274201422.1">
    <property type="nucleotide sequence ID" value="NZ_JAQZAO010000006.1"/>
</dbReference>
<organism evidence="4 5">
    <name type="scientific">Actinomycetospora lemnae</name>
    <dbReference type="NCBI Taxonomy" id="3019891"/>
    <lineage>
        <taxon>Bacteria</taxon>
        <taxon>Bacillati</taxon>
        <taxon>Actinomycetota</taxon>
        <taxon>Actinomycetes</taxon>
        <taxon>Pseudonocardiales</taxon>
        <taxon>Pseudonocardiaceae</taxon>
        <taxon>Actinomycetospora</taxon>
    </lineage>
</organism>
<feature type="signal peptide" evidence="2">
    <location>
        <begin position="1"/>
        <end position="27"/>
    </location>
</feature>
<evidence type="ECO:0000313" key="4">
    <source>
        <dbReference type="EMBL" id="MDD7966895.1"/>
    </source>
</evidence>
<dbReference type="Gene3D" id="2.120.10.30">
    <property type="entry name" value="TolB, C-terminal domain"/>
    <property type="match status" value="1"/>
</dbReference>
<dbReference type="PANTHER" id="PTHR19328:SF13">
    <property type="entry name" value="HIPL1 PROTEIN"/>
    <property type="match status" value="1"/>
</dbReference>
<evidence type="ECO:0000256" key="1">
    <source>
        <dbReference type="SAM" id="MobiDB-lite"/>
    </source>
</evidence>
<reference evidence="4 5" key="1">
    <citation type="submission" date="2023-02" db="EMBL/GenBank/DDBJ databases">
        <title>Genome sequencing required for Actinomycetospora new species description.</title>
        <authorList>
            <person name="Saimee Y."/>
            <person name="Duangmal K."/>
        </authorList>
    </citation>
    <scope>NUCLEOTIDE SEQUENCE [LARGE SCALE GENOMIC DNA]</scope>
    <source>
        <strain evidence="4 5">DW7H6</strain>
    </source>
</reference>
<accession>A0ABT5SVL2</accession>
<evidence type="ECO:0000313" key="5">
    <source>
        <dbReference type="Proteomes" id="UP001300763"/>
    </source>
</evidence>
<proteinExistence type="predicted"/>
<name>A0ABT5SVL2_9PSEU</name>
<evidence type="ECO:0000259" key="3">
    <source>
        <dbReference type="Pfam" id="PF07995"/>
    </source>
</evidence>
<feature type="compositionally biased region" description="Low complexity" evidence="1">
    <location>
        <begin position="45"/>
        <end position="54"/>
    </location>
</feature>
<keyword evidence="5" id="KW-1185">Reference proteome</keyword>
<gene>
    <name evidence="4" type="ORF">PGB27_16280</name>
</gene>
<feature type="domain" description="Glucose/Sorbosone dehydrogenase" evidence="3">
    <location>
        <begin position="69"/>
        <end position="411"/>
    </location>
</feature>
<comment type="caution">
    <text evidence="4">The sequence shown here is derived from an EMBL/GenBank/DDBJ whole genome shotgun (WGS) entry which is preliminary data.</text>
</comment>
<dbReference type="InterPro" id="IPR012938">
    <property type="entry name" value="Glc/Sorbosone_DH"/>
</dbReference>
<feature type="region of interest" description="Disordered" evidence="1">
    <location>
        <begin position="32"/>
        <end position="54"/>
    </location>
</feature>
<keyword evidence="2" id="KW-0732">Signal</keyword>
<dbReference type="EMBL" id="JAQZAO010000006">
    <property type="protein sequence ID" value="MDD7966895.1"/>
    <property type="molecule type" value="Genomic_DNA"/>
</dbReference>
<evidence type="ECO:0000256" key="2">
    <source>
        <dbReference type="SAM" id="SignalP"/>
    </source>
</evidence>
<protein>
    <submittedName>
        <fullName evidence="4">PQQ-dependent sugar dehydrogenase</fullName>
    </submittedName>
</protein>
<dbReference type="Proteomes" id="UP001300763">
    <property type="component" value="Unassembled WGS sequence"/>
</dbReference>